<proteinExistence type="inferred from homology"/>
<gene>
    <name evidence="3" type="ORF">E4191_23165</name>
</gene>
<dbReference type="InterPro" id="IPR042100">
    <property type="entry name" value="Bug_dom1"/>
</dbReference>
<evidence type="ECO:0000313" key="3">
    <source>
        <dbReference type="EMBL" id="QDA36945.1"/>
    </source>
</evidence>
<feature type="signal peptide" evidence="2">
    <location>
        <begin position="1"/>
        <end position="25"/>
    </location>
</feature>
<dbReference type="InterPro" id="IPR005064">
    <property type="entry name" value="BUG"/>
</dbReference>
<dbReference type="Gene3D" id="3.40.190.150">
    <property type="entry name" value="Bordetella uptake gene, domain 1"/>
    <property type="match status" value="1"/>
</dbReference>
<evidence type="ECO:0000256" key="1">
    <source>
        <dbReference type="ARBA" id="ARBA00006987"/>
    </source>
</evidence>
<evidence type="ECO:0000256" key="2">
    <source>
        <dbReference type="SAM" id="SignalP"/>
    </source>
</evidence>
<organism evidence="3 4">
    <name type="scientific">Paracoccus liaowanqingii</name>
    <dbReference type="NCBI Taxonomy" id="2560053"/>
    <lineage>
        <taxon>Bacteria</taxon>
        <taxon>Pseudomonadati</taxon>
        <taxon>Pseudomonadota</taxon>
        <taxon>Alphaproteobacteria</taxon>
        <taxon>Rhodobacterales</taxon>
        <taxon>Paracoccaceae</taxon>
        <taxon>Paracoccus</taxon>
    </lineage>
</organism>
<feature type="chain" id="PRO_5021416448" evidence="2">
    <location>
        <begin position="26"/>
        <end position="362"/>
    </location>
</feature>
<dbReference type="PANTHER" id="PTHR42928:SF5">
    <property type="entry name" value="BLR1237 PROTEIN"/>
    <property type="match status" value="1"/>
</dbReference>
<dbReference type="Proteomes" id="UP000296374">
    <property type="component" value="Plasmid unnamed1"/>
</dbReference>
<dbReference type="RefSeq" id="WP_139616624.1">
    <property type="nucleotide sequence ID" value="NZ_CP040765.1"/>
</dbReference>
<dbReference type="Gene3D" id="3.40.190.10">
    <property type="entry name" value="Periplasmic binding protein-like II"/>
    <property type="match status" value="1"/>
</dbReference>
<dbReference type="PANTHER" id="PTHR42928">
    <property type="entry name" value="TRICARBOXYLATE-BINDING PROTEIN"/>
    <property type="match status" value="1"/>
</dbReference>
<dbReference type="KEGG" id="plia:E4191_23165"/>
<geneLocation type="plasmid" evidence="3 4">
    <name>unnamed1</name>
</geneLocation>
<protein>
    <submittedName>
        <fullName evidence="3">Tricarboxylate transporter</fullName>
    </submittedName>
</protein>
<dbReference type="AlphaFoldDB" id="A0A4Y5SVV4"/>
<reference evidence="4" key="1">
    <citation type="submission" date="2019-05" db="EMBL/GenBank/DDBJ databases">
        <title>Tamlana fucoidanivorans sp. nov., isolated from the surface of algae collected from Fujian province in China.</title>
        <authorList>
            <person name="Li J."/>
        </authorList>
    </citation>
    <scope>NUCLEOTIDE SEQUENCE [LARGE SCALE GENOMIC DNA]</scope>
    <source>
        <strain evidence="4">2251</strain>
        <plasmid evidence="4">unnamed1</plasmid>
    </source>
</reference>
<sequence length="362" mass="38861">MKPTRRQILSAALLAALTIPATARAQEVDFTGKQIEWVIPLSEGGGTDVWARFLAPYLSRYLPGQPAVFIRNVPGGGSITGTNLFAARPRTDGTALIGTTGSTALPMLLGDTRVEYDFNRDFTPLLVSPSGGVAYLPPNLGVTSIDELAGLSDTELVYGSQGPTGLDIIPMLGFELLGLDVRHVFGMTGRGDGRLAFLRGEATIDYQTTSAYLANVVPMVEEGTAVPIFSWGVLNADGQIVRDPTFPDLPSFAEAYEAVHGAPPEGLAFEAFLALFGAGMSASKPAMLHIDTPEPIVEAYREAFAQALQDPELIARSAEILGEYEQGIGDNLAGMFRVATTISPEAREWAQTYLRDRYQIEF</sequence>
<evidence type="ECO:0000313" key="4">
    <source>
        <dbReference type="Proteomes" id="UP000296374"/>
    </source>
</evidence>
<comment type="similarity">
    <text evidence="1">Belongs to the UPF0065 (bug) family.</text>
</comment>
<accession>A0A4Y5SVV4</accession>
<dbReference type="EMBL" id="CP040765">
    <property type="protein sequence ID" value="QDA36945.1"/>
    <property type="molecule type" value="Genomic_DNA"/>
</dbReference>
<keyword evidence="2" id="KW-0732">Signal</keyword>
<keyword evidence="3" id="KW-0614">Plasmid</keyword>
<name>A0A4Y5SVV4_9RHOB</name>